<keyword evidence="8" id="KW-1185">Reference proteome</keyword>
<keyword evidence="3 6" id="KW-0812">Transmembrane</keyword>
<accession>A0A7E5VFT8</accession>
<keyword evidence="4 6" id="KW-1133">Transmembrane helix</keyword>
<reference evidence="9" key="1">
    <citation type="submission" date="2025-08" db="UniProtKB">
        <authorList>
            <consortium name="RefSeq"/>
        </authorList>
    </citation>
    <scope>IDENTIFICATION</scope>
</reference>
<gene>
    <name evidence="9" type="primary">LOC113493394</name>
</gene>
<proteinExistence type="predicted"/>
<evidence type="ECO:0000256" key="1">
    <source>
        <dbReference type="ARBA" id="ARBA00004141"/>
    </source>
</evidence>
<feature type="transmembrane region" description="Helical" evidence="6">
    <location>
        <begin position="67"/>
        <end position="84"/>
    </location>
</feature>
<dbReference type="InterPro" id="IPR011701">
    <property type="entry name" value="MFS"/>
</dbReference>
<evidence type="ECO:0000313" key="9">
    <source>
        <dbReference type="RefSeq" id="XP_026727158.1"/>
    </source>
</evidence>
<feature type="domain" description="Major facilitator superfamily (MFS) profile" evidence="7">
    <location>
        <begin position="29"/>
        <end position="494"/>
    </location>
</feature>
<feature type="transmembrane region" description="Helical" evidence="6">
    <location>
        <begin position="353"/>
        <end position="376"/>
    </location>
</feature>
<dbReference type="Gene3D" id="1.20.1250.20">
    <property type="entry name" value="MFS general substrate transporter like domains"/>
    <property type="match status" value="1"/>
</dbReference>
<dbReference type="InParanoid" id="A0A7E5VFT8"/>
<dbReference type="KEGG" id="tnl:113493394"/>
<dbReference type="RefSeq" id="XP_026727158.1">
    <property type="nucleotide sequence ID" value="XM_026871357.1"/>
</dbReference>
<feature type="transmembrane region" description="Helical" evidence="6">
    <location>
        <begin position="33"/>
        <end position="55"/>
    </location>
</feature>
<dbReference type="PANTHER" id="PTHR23511">
    <property type="entry name" value="SYNAPTIC VESICLE GLYCOPROTEIN 2"/>
    <property type="match status" value="1"/>
</dbReference>
<feature type="transmembrane region" description="Helical" evidence="6">
    <location>
        <begin position="291"/>
        <end position="310"/>
    </location>
</feature>
<evidence type="ECO:0000256" key="6">
    <source>
        <dbReference type="SAM" id="Phobius"/>
    </source>
</evidence>
<dbReference type="SUPFAM" id="SSF103473">
    <property type="entry name" value="MFS general substrate transporter"/>
    <property type="match status" value="1"/>
</dbReference>
<dbReference type="GO" id="GO:0016020">
    <property type="term" value="C:membrane"/>
    <property type="evidence" value="ECO:0007669"/>
    <property type="project" value="UniProtKB-SubCell"/>
</dbReference>
<evidence type="ECO:0000256" key="4">
    <source>
        <dbReference type="ARBA" id="ARBA00022989"/>
    </source>
</evidence>
<dbReference type="Proteomes" id="UP000322000">
    <property type="component" value="Chromosome 4"/>
</dbReference>
<feature type="transmembrane region" description="Helical" evidence="6">
    <location>
        <begin position="153"/>
        <end position="176"/>
    </location>
</feature>
<dbReference type="InterPro" id="IPR036259">
    <property type="entry name" value="MFS_trans_sf"/>
</dbReference>
<feature type="transmembrane region" description="Helical" evidence="6">
    <location>
        <begin position="119"/>
        <end position="141"/>
    </location>
</feature>
<evidence type="ECO:0000256" key="2">
    <source>
        <dbReference type="ARBA" id="ARBA00022448"/>
    </source>
</evidence>
<keyword evidence="5 6" id="KW-0472">Membrane</keyword>
<dbReference type="InterPro" id="IPR020846">
    <property type="entry name" value="MFS_dom"/>
</dbReference>
<feature type="transmembrane region" description="Helical" evidence="6">
    <location>
        <begin position="408"/>
        <end position="429"/>
    </location>
</feature>
<sequence length="510" mass="56095">MTVCDGFSKKTSFEDALDLTGFGKYNVGMLTSCCLLILAMYLDIFGFSVVLPAMACDMNLDTAQQGMLSAMPLIGVLVSSYGWGLCADTIGRRKSLLIAMPLAFVLSLVSTMAPDYASLAVIKLFSVSFSSAANAAAFVLLAESVPARHRSRFMFLMASATMFTQFIICVFALPIFKLTFSIHINLLNMEYRPWRLLLQVICLPHGIGTLAMVFLKESPKFLLSKDRSDEALEVFKSIYASNTGCPKDSYSVMHVYLDETIVASTETSMVKRVWNQTAPLFKPPLLKNSAILYYLLLCAYMTSTGFTMFVPTMTNAYFTGKETHGRTFCEVASTSTSSHKIPSIDCNHTIQPLALYATMVYSGASTFLMIILSFVAPYVGKKMMTLLIFTVSSLAGILLIFIKIPMLSIALFFIFLYVAQILANVNTYLVELNPTHLRGMATCLSVVVARGFGFFSVHIIASLLGDYCTPMLSGYIVLVMSGFLAAIFLPSDSKSNKEQNQIVSRESENP</sequence>
<evidence type="ECO:0000313" key="8">
    <source>
        <dbReference type="Proteomes" id="UP000322000"/>
    </source>
</evidence>
<organism evidence="8 9">
    <name type="scientific">Trichoplusia ni</name>
    <name type="common">Cabbage looper</name>
    <dbReference type="NCBI Taxonomy" id="7111"/>
    <lineage>
        <taxon>Eukaryota</taxon>
        <taxon>Metazoa</taxon>
        <taxon>Ecdysozoa</taxon>
        <taxon>Arthropoda</taxon>
        <taxon>Hexapoda</taxon>
        <taxon>Insecta</taxon>
        <taxon>Pterygota</taxon>
        <taxon>Neoptera</taxon>
        <taxon>Endopterygota</taxon>
        <taxon>Lepidoptera</taxon>
        <taxon>Glossata</taxon>
        <taxon>Ditrysia</taxon>
        <taxon>Noctuoidea</taxon>
        <taxon>Noctuidae</taxon>
        <taxon>Plusiinae</taxon>
        <taxon>Trichoplusia</taxon>
    </lineage>
</organism>
<feature type="transmembrane region" description="Helical" evidence="6">
    <location>
        <begin position="471"/>
        <end position="489"/>
    </location>
</feature>
<feature type="transmembrane region" description="Helical" evidence="6">
    <location>
        <begin position="96"/>
        <end position="113"/>
    </location>
</feature>
<dbReference type="PANTHER" id="PTHR23511:SF35">
    <property type="entry name" value="MAJOR FACILITATOR SUPERFAMILY (MFS) PROFILE DOMAIN-CONTAINING PROTEIN"/>
    <property type="match status" value="1"/>
</dbReference>
<dbReference type="PROSITE" id="PS50850">
    <property type="entry name" value="MFS"/>
    <property type="match status" value="1"/>
</dbReference>
<dbReference type="GO" id="GO:0022857">
    <property type="term" value="F:transmembrane transporter activity"/>
    <property type="evidence" value="ECO:0007669"/>
    <property type="project" value="InterPro"/>
</dbReference>
<feature type="transmembrane region" description="Helical" evidence="6">
    <location>
        <begin position="383"/>
        <end position="402"/>
    </location>
</feature>
<name>A0A7E5VFT8_TRINI</name>
<evidence type="ECO:0000256" key="5">
    <source>
        <dbReference type="ARBA" id="ARBA00023136"/>
    </source>
</evidence>
<dbReference type="GeneID" id="113493394"/>
<keyword evidence="2" id="KW-0813">Transport</keyword>
<dbReference type="AlphaFoldDB" id="A0A7E5VFT8"/>
<evidence type="ECO:0000259" key="7">
    <source>
        <dbReference type="PROSITE" id="PS50850"/>
    </source>
</evidence>
<protein>
    <submittedName>
        <fullName evidence="9">Transporter svop-1</fullName>
    </submittedName>
</protein>
<feature type="transmembrane region" description="Helical" evidence="6">
    <location>
        <begin position="196"/>
        <end position="215"/>
    </location>
</feature>
<dbReference type="Pfam" id="PF07690">
    <property type="entry name" value="MFS_1"/>
    <property type="match status" value="1"/>
</dbReference>
<dbReference type="OrthoDB" id="433512at2759"/>
<comment type="subcellular location">
    <subcellularLocation>
        <location evidence="1">Membrane</location>
        <topology evidence="1">Multi-pass membrane protein</topology>
    </subcellularLocation>
</comment>
<evidence type="ECO:0000256" key="3">
    <source>
        <dbReference type="ARBA" id="ARBA00022692"/>
    </source>
</evidence>
<feature type="transmembrane region" description="Helical" evidence="6">
    <location>
        <begin position="441"/>
        <end position="465"/>
    </location>
</feature>